<dbReference type="AlphaFoldDB" id="A0AA39ITL0"/>
<proteinExistence type="predicted"/>
<keyword evidence="2" id="KW-1185">Reference proteome</keyword>
<name>A0AA39ITL0_9AGAR</name>
<reference evidence="1" key="1">
    <citation type="submission" date="2023-06" db="EMBL/GenBank/DDBJ databases">
        <authorList>
            <consortium name="Lawrence Berkeley National Laboratory"/>
            <person name="Ahrendt S."/>
            <person name="Sahu N."/>
            <person name="Indic B."/>
            <person name="Wong-Bajracharya J."/>
            <person name="Merenyi Z."/>
            <person name="Ke H.-M."/>
            <person name="Monk M."/>
            <person name="Kocsube S."/>
            <person name="Drula E."/>
            <person name="Lipzen A."/>
            <person name="Balint B."/>
            <person name="Henrissat B."/>
            <person name="Andreopoulos B."/>
            <person name="Martin F.M."/>
            <person name="Harder C.B."/>
            <person name="Rigling D."/>
            <person name="Ford K.L."/>
            <person name="Foster G.D."/>
            <person name="Pangilinan J."/>
            <person name="Papanicolaou A."/>
            <person name="Barry K."/>
            <person name="LaButti K."/>
            <person name="Viragh M."/>
            <person name="Koriabine M."/>
            <person name="Yan M."/>
            <person name="Riley R."/>
            <person name="Champramary S."/>
            <person name="Plett K.L."/>
            <person name="Tsai I.J."/>
            <person name="Slot J."/>
            <person name="Sipos G."/>
            <person name="Plett J."/>
            <person name="Nagy L.G."/>
            <person name="Grigoriev I.V."/>
        </authorList>
    </citation>
    <scope>NUCLEOTIDE SEQUENCE</scope>
    <source>
        <strain evidence="1">FPL87.14</strain>
    </source>
</reference>
<dbReference type="EMBL" id="JAUEPT010000159">
    <property type="protein sequence ID" value="KAK0430267.1"/>
    <property type="molecule type" value="Genomic_DNA"/>
</dbReference>
<gene>
    <name evidence="1" type="ORF">EV421DRAFT_1744264</name>
</gene>
<dbReference type="Proteomes" id="UP001175226">
    <property type="component" value="Unassembled WGS sequence"/>
</dbReference>
<accession>A0AA39ITL0</accession>
<protein>
    <submittedName>
        <fullName evidence="1">Uncharacterized protein</fullName>
    </submittedName>
</protein>
<comment type="caution">
    <text evidence="1">The sequence shown here is derived from an EMBL/GenBank/DDBJ whole genome shotgun (WGS) entry which is preliminary data.</text>
</comment>
<organism evidence="1 2">
    <name type="scientific">Armillaria borealis</name>
    <dbReference type="NCBI Taxonomy" id="47425"/>
    <lineage>
        <taxon>Eukaryota</taxon>
        <taxon>Fungi</taxon>
        <taxon>Dikarya</taxon>
        <taxon>Basidiomycota</taxon>
        <taxon>Agaricomycotina</taxon>
        <taxon>Agaricomycetes</taxon>
        <taxon>Agaricomycetidae</taxon>
        <taxon>Agaricales</taxon>
        <taxon>Marasmiineae</taxon>
        <taxon>Physalacriaceae</taxon>
        <taxon>Armillaria</taxon>
    </lineage>
</organism>
<evidence type="ECO:0000313" key="1">
    <source>
        <dbReference type="EMBL" id="KAK0430267.1"/>
    </source>
</evidence>
<sequence>MFPGSIHDNDSKPAIFQKFGLKNRGITIVNPLEGRFNAMAHLGETVGNTSKRHAARQMAWYVTLDLLPKSSDGARNWEPTNLQGLLTLDDGQNPNIIICLDIAVCWLDPYNWVDIILPGRLSKLCFAEEWIKPSPIQSISELGLHLSASQQGNLYSSRCNLLALRPTPQNQILALHVSDTAVPSYVNVTAAALVSTDIILSSWRQ</sequence>
<evidence type="ECO:0000313" key="2">
    <source>
        <dbReference type="Proteomes" id="UP001175226"/>
    </source>
</evidence>